<dbReference type="RefSeq" id="WP_351978560.1">
    <property type="nucleotide sequence ID" value="NZ_JBEPBX010000039.1"/>
</dbReference>
<evidence type="ECO:0000313" key="2">
    <source>
        <dbReference type="EMBL" id="MER6617489.1"/>
    </source>
</evidence>
<evidence type="ECO:0000313" key="3">
    <source>
        <dbReference type="Proteomes" id="UP001445472"/>
    </source>
</evidence>
<feature type="region of interest" description="Disordered" evidence="1">
    <location>
        <begin position="114"/>
        <end position="140"/>
    </location>
</feature>
<accession>A0ABV1V376</accession>
<reference evidence="2 3" key="1">
    <citation type="submission" date="2024-06" db="EMBL/GenBank/DDBJ databases">
        <title>The Natural Products Discovery Center: Release of the First 8490 Sequenced Strains for Exploring Actinobacteria Biosynthetic Diversity.</title>
        <authorList>
            <person name="Kalkreuter E."/>
            <person name="Kautsar S.A."/>
            <person name="Yang D."/>
            <person name="Bader C.D."/>
            <person name="Teijaro C.N."/>
            <person name="Fluegel L."/>
            <person name="Davis C.M."/>
            <person name="Simpson J.R."/>
            <person name="Lauterbach L."/>
            <person name="Steele A.D."/>
            <person name="Gui C."/>
            <person name="Meng S."/>
            <person name="Li G."/>
            <person name="Viehrig K."/>
            <person name="Ye F."/>
            <person name="Su P."/>
            <person name="Kiefer A.F."/>
            <person name="Nichols A."/>
            <person name="Cepeda A.J."/>
            <person name="Yan W."/>
            <person name="Fan B."/>
            <person name="Jiang Y."/>
            <person name="Adhikari A."/>
            <person name="Zheng C.-J."/>
            <person name="Schuster L."/>
            <person name="Cowan T.M."/>
            <person name="Smanski M.J."/>
            <person name="Chevrette M.G."/>
            <person name="De Carvalho L.P.S."/>
            <person name="Shen B."/>
        </authorList>
    </citation>
    <scope>NUCLEOTIDE SEQUENCE [LARGE SCALE GENOMIC DNA]</scope>
    <source>
        <strain evidence="2 3">NPDC000837</strain>
    </source>
</reference>
<sequence length="140" mass="15607">MQILYGRYLAACPVNAIQCVAQTRRRQRCTSAVLDPAVPGGIWTLMPATARHGQLALPTGDMAVYDLTHLPYDTQIRWRTQRCTTHAAAPAAADLALTDWEPFDPLLHHAHIHQRLPDSARRTRHTTSRTCPARPPRGQA</sequence>
<proteinExistence type="predicted"/>
<keyword evidence="3" id="KW-1185">Reference proteome</keyword>
<protein>
    <submittedName>
        <fullName evidence="2">Uncharacterized protein</fullName>
    </submittedName>
</protein>
<name>A0ABV1V376_9ACTN</name>
<gene>
    <name evidence="2" type="ORF">ABT276_29950</name>
</gene>
<evidence type="ECO:0000256" key="1">
    <source>
        <dbReference type="SAM" id="MobiDB-lite"/>
    </source>
</evidence>
<comment type="caution">
    <text evidence="2">The sequence shown here is derived from an EMBL/GenBank/DDBJ whole genome shotgun (WGS) entry which is preliminary data.</text>
</comment>
<dbReference type="Proteomes" id="UP001445472">
    <property type="component" value="Unassembled WGS sequence"/>
</dbReference>
<organism evidence="2 3">
    <name type="scientific">Streptomyces xantholiticus</name>
    <dbReference type="NCBI Taxonomy" id="68285"/>
    <lineage>
        <taxon>Bacteria</taxon>
        <taxon>Bacillati</taxon>
        <taxon>Actinomycetota</taxon>
        <taxon>Actinomycetes</taxon>
        <taxon>Kitasatosporales</taxon>
        <taxon>Streptomycetaceae</taxon>
        <taxon>Streptomyces</taxon>
    </lineage>
</organism>
<dbReference type="EMBL" id="JBEPBX010000039">
    <property type="protein sequence ID" value="MER6617489.1"/>
    <property type="molecule type" value="Genomic_DNA"/>
</dbReference>